<comment type="caution">
    <text evidence="1">The sequence shown here is derived from an EMBL/GenBank/DDBJ whole genome shotgun (WGS) entry which is preliminary data.</text>
</comment>
<name>A0A8J4XQG2_CHIOP</name>
<evidence type="ECO:0000313" key="2">
    <source>
        <dbReference type="Proteomes" id="UP000770661"/>
    </source>
</evidence>
<dbReference type="PANTHER" id="PTHR46704">
    <property type="entry name" value="CXC DOMAIN-CONTAINING PROTEIN-RELATED"/>
    <property type="match status" value="1"/>
</dbReference>
<dbReference type="PANTHER" id="PTHR46704:SF9">
    <property type="entry name" value="BHLH DOMAIN-CONTAINING PROTEIN"/>
    <property type="match status" value="1"/>
</dbReference>
<dbReference type="Proteomes" id="UP000770661">
    <property type="component" value="Unassembled WGS sequence"/>
</dbReference>
<keyword evidence="2" id="KW-1185">Reference proteome</keyword>
<reference evidence="1" key="1">
    <citation type="submission" date="2020-07" db="EMBL/GenBank/DDBJ databases">
        <title>The High-quality genome of the commercially important snow crab, Chionoecetes opilio.</title>
        <authorList>
            <person name="Jeong J.-H."/>
            <person name="Ryu S."/>
        </authorList>
    </citation>
    <scope>NUCLEOTIDE SEQUENCE</scope>
    <source>
        <strain evidence="1">MADBK_172401_WGS</strain>
        <tissue evidence="1">Digestive gland</tissue>
    </source>
</reference>
<dbReference type="AlphaFoldDB" id="A0A8J4XQG2"/>
<dbReference type="OrthoDB" id="6430887at2759"/>
<proteinExistence type="predicted"/>
<protein>
    <recommendedName>
        <fullName evidence="3">Tesmin/TSO1-like CXC domain-containing protein</fullName>
    </recommendedName>
</protein>
<sequence>MFLHAKHAATHYKTIILVADDTDVLIISLHLSRTIDSQLFIRRGTKVRVRMIDVGKLAAVLGSGVCSALPGLHAWSGCDTVSALASQGKIKALKLVQANDLYLQAFTDLGSSWNVPTDVFNSIQAFTCQLYARNTKIVGANSLRYHMFCAKKGQIESGQLPPCEDSLMQHTLRANYQAAIWRRSLENLPDVPAPSAGHGWELDDGGSLKIRWMAGLPAPDVVLNLISCTCRRTCRPSDCSCILNGLKCTVVCKLQGCSNMVQDDAIVAQDAND</sequence>
<evidence type="ECO:0000313" key="1">
    <source>
        <dbReference type="EMBL" id="KAG0712177.1"/>
    </source>
</evidence>
<gene>
    <name evidence="1" type="ORF">GWK47_019057</name>
</gene>
<evidence type="ECO:0008006" key="3">
    <source>
        <dbReference type="Google" id="ProtNLM"/>
    </source>
</evidence>
<dbReference type="EMBL" id="JACEEZ010022681">
    <property type="protein sequence ID" value="KAG0712177.1"/>
    <property type="molecule type" value="Genomic_DNA"/>
</dbReference>
<accession>A0A8J4XQG2</accession>
<organism evidence="1 2">
    <name type="scientific">Chionoecetes opilio</name>
    <name type="common">Atlantic snow crab</name>
    <name type="synonym">Cancer opilio</name>
    <dbReference type="NCBI Taxonomy" id="41210"/>
    <lineage>
        <taxon>Eukaryota</taxon>
        <taxon>Metazoa</taxon>
        <taxon>Ecdysozoa</taxon>
        <taxon>Arthropoda</taxon>
        <taxon>Crustacea</taxon>
        <taxon>Multicrustacea</taxon>
        <taxon>Malacostraca</taxon>
        <taxon>Eumalacostraca</taxon>
        <taxon>Eucarida</taxon>
        <taxon>Decapoda</taxon>
        <taxon>Pleocyemata</taxon>
        <taxon>Brachyura</taxon>
        <taxon>Eubrachyura</taxon>
        <taxon>Majoidea</taxon>
        <taxon>Majidae</taxon>
        <taxon>Chionoecetes</taxon>
    </lineage>
</organism>